<feature type="region of interest" description="Disordered" evidence="1">
    <location>
        <begin position="1"/>
        <end position="26"/>
    </location>
</feature>
<organism evidence="2 3">
    <name type="scientific">Crotalaria pallida</name>
    <name type="common">Smooth rattlebox</name>
    <name type="synonym">Crotalaria striata</name>
    <dbReference type="NCBI Taxonomy" id="3830"/>
    <lineage>
        <taxon>Eukaryota</taxon>
        <taxon>Viridiplantae</taxon>
        <taxon>Streptophyta</taxon>
        <taxon>Embryophyta</taxon>
        <taxon>Tracheophyta</taxon>
        <taxon>Spermatophyta</taxon>
        <taxon>Magnoliopsida</taxon>
        <taxon>eudicotyledons</taxon>
        <taxon>Gunneridae</taxon>
        <taxon>Pentapetalae</taxon>
        <taxon>rosids</taxon>
        <taxon>fabids</taxon>
        <taxon>Fabales</taxon>
        <taxon>Fabaceae</taxon>
        <taxon>Papilionoideae</taxon>
        <taxon>50 kb inversion clade</taxon>
        <taxon>genistoids sensu lato</taxon>
        <taxon>core genistoids</taxon>
        <taxon>Crotalarieae</taxon>
        <taxon>Crotalaria</taxon>
    </lineage>
</organism>
<proteinExistence type="predicted"/>
<accession>A0AAN9EI93</accession>
<comment type="caution">
    <text evidence="2">The sequence shown here is derived from an EMBL/GenBank/DDBJ whole genome shotgun (WGS) entry which is preliminary data.</text>
</comment>
<dbReference type="EMBL" id="JAYWIO010000006">
    <property type="protein sequence ID" value="KAK7257646.1"/>
    <property type="molecule type" value="Genomic_DNA"/>
</dbReference>
<evidence type="ECO:0000313" key="3">
    <source>
        <dbReference type="Proteomes" id="UP001372338"/>
    </source>
</evidence>
<evidence type="ECO:0000313" key="2">
    <source>
        <dbReference type="EMBL" id="KAK7257646.1"/>
    </source>
</evidence>
<dbReference type="AlphaFoldDB" id="A0AAN9EI93"/>
<gene>
    <name evidence="2" type="ORF">RIF29_31768</name>
</gene>
<dbReference type="Proteomes" id="UP001372338">
    <property type="component" value="Unassembled WGS sequence"/>
</dbReference>
<name>A0AAN9EI93_CROPI</name>
<evidence type="ECO:0000256" key="1">
    <source>
        <dbReference type="SAM" id="MobiDB-lite"/>
    </source>
</evidence>
<reference evidence="2 3" key="1">
    <citation type="submission" date="2024-01" db="EMBL/GenBank/DDBJ databases">
        <title>The genomes of 5 underutilized Papilionoideae crops provide insights into root nodulation and disease resistanc.</title>
        <authorList>
            <person name="Yuan L."/>
        </authorList>
    </citation>
    <scope>NUCLEOTIDE SEQUENCE [LARGE SCALE GENOMIC DNA]</scope>
    <source>
        <strain evidence="2">ZHUSHIDOU_FW_LH</strain>
        <tissue evidence="2">Leaf</tissue>
    </source>
</reference>
<keyword evidence="3" id="KW-1185">Reference proteome</keyword>
<sequence>MPLFSLRSATERPLRRPPPPPLALSSPSGFTLCPTFFLRLLPPPHSPLRRKSFFLRRQTFLISEPTAPSSNQHAFKP</sequence>
<protein>
    <submittedName>
        <fullName evidence="2">Uncharacterized protein</fullName>
    </submittedName>
</protein>